<dbReference type="InterPro" id="IPR024432">
    <property type="entry name" value="Put_RecE_PDDEXK-like_dom"/>
</dbReference>
<gene>
    <name evidence="2" type="primary">recE</name>
    <name evidence="2" type="ORF">NCTC10684_02607</name>
</gene>
<name>A0A380WKS0_AMIAI</name>
<dbReference type="AlphaFoldDB" id="A0A380WKS0"/>
<dbReference type="Gene3D" id="3.90.320.10">
    <property type="match status" value="1"/>
</dbReference>
<proteinExistence type="predicted"/>
<dbReference type="InterPro" id="IPR011604">
    <property type="entry name" value="PDDEXK-like_dom_sf"/>
</dbReference>
<dbReference type="Pfam" id="PF12684">
    <property type="entry name" value="DUF3799"/>
    <property type="match status" value="1"/>
</dbReference>
<evidence type="ECO:0000259" key="1">
    <source>
        <dbReference type="Pfam" id="PF12684"/>
    </source>
</evidence>
<dbReference type="Proteomes" id="UP000254701">
    <property type="component" value="Unassembled WGS sequence"/>
</dbReference>
<dbReference type="EMBL" id="UFSM01000001">
    <property type="protein sequence ID" value="SUU89368.1"/>
    <property type="molecule type" value="Genomic_DNA"/>
</dbReference>
<evidence type="ECO:0000313" key="2">
    <source>
        <dbReference type="EMBL" id="SUU89368.1"/>
    </source>
</evidence>
<sequence length="329" mass="36956">MNSRTPTIETDIDGVVTAGQAALNVMGNLRRDIRWDGGKITKSGIYSGLPIEVYHSDCCDGPSISSSGLREIAPPDGCPLKYWDNSYLNPDRADKEPKDHFSLGHAVHTLLLGESGFWEKFAILPDEFPDFKTKAAREWRDETVKAGKMVLRRDAVEQIEGMANRVANDRTFRDHLDGRVERSIIYRDRTGVWVKARPDCIPTDTVVADLKTTADASERGCLTAIKKYGYHMQMGLISSALEEITKVRVTDHVLLFIEPKRPYAYNIKPLDNQYVWLGQRQNRAALNIFAECMQRGEWPTYYGSGLTASPSDFLEKQIDNEPSIPAEAA</sequence>
<evidence type="ECO:0000313" key="3">
    <source>
        <dbReference type="Proteomes" id="UP000254701"/>
    </source>
</evidence>
<reference evidence="2 3" key="1">
    <citation type="submission" date="2018-06" db="EMBL/GenBank/DDBJ databases">
        <authorList>
            <consortium name="Pathogen Informatics"/>
            <person name="Doyle S."/>
        </authorList>
    </citation>
    <scope>NUCLEOTIDE SEQUENCE [LARGE SCALE GENOMIC DNA]</scope>
    <source>
        <strain evidence="2 3">NCTC10684</strain>
    </source>
</reference>
<dbReference type="GO" id="GO:0016787">
    <property type="term" value="F:hydrolase activity"/>
    <property type="evidence" value="ECO:0007669"/>
    <property type="project" value="UniProtKB-KW"/>
</dbReference>
<feature type="domain" description="Putative exodeoxyribonuclease 8 PDDEXK-like" evidence="1">
    <location>
        <begin position="92"/>
        <end position="303"/>
    </location>
</feature>
<dbReference type="RefSeq" id="WP_245431983.1">
    <property type="nucleotide sequence ID" value="NZ_BAAAVY010000002.1"/>
</dbReference>
<dbReference type="EC" id="3.1.11.-" evidence="2"/>
<protein>
    <submittedName>
        <fullName evidence="2">Exodeoxyribonuclease 8</fullName>
        <ecNumber evidence="2">3.1.11.-</ecNumber>
    </submittedName>
</protein>
<organism evidence="2 3">
    <name type="scientific">Aminobacter aminovorans</name>
    <name type="common">Chelatobacter heintzii</name>
    <dbReference type="NCBI Taxonomy" id="83263"/>
    <lineage>
        <taxon>Bacteria</taxon>
        <taxon>Pseudomonadati</taxon>
        <taxon>Pseudomonadota</taxon>
        <taxon>Alphaproteobacteria</taxon>
        <taxon>Hyphomicrobiales</taxon>
        <taxon>Phyllobacteriaceae</taxon>
        <taxon>Aminobacter</taxon>
    </lineage>
</organism>
<accession>A0A380WKS0</accession>
<keyword evidence="2" id="KW-0378">Hydrolase</keyword>